<sequence length="296" mass="31936">MKIALTGSAGRLGQALCQEAQARGHQLLPLTRQDLDITAMSTSACACVRAFAPQVMINCAAFTAVAAAQSQRRACFAVNTRGVQNLIALCQDLACPVVQISSDYVLPPVAGPHLEVPSQARRGQLCTYGATKLYAEKLCLQAGGCLIVRTGTLFGPQGDSLVARLLRQALNGKRLTLIADNYIMPTPYALLAQMVVRLVEQGLAFKAPTAIVHATGPQALSVYAFARQIFTCACELGRLKALPAMERLSYLTYAKQYPQVKRPYDGRLYQDELVKRIGPVPPLEPYVKAAIAAMEL</sequence>
<evidence type="ECO:0000256" key="1">
    <source>
        <dbReference type="ARBA" id="ARBA00004781"/>
    </source>
</evidence>
<reference evidence="8" key="2">
    <citation type="submission" date="2021-04" db="EMBL/GenBank/DDBJ databases">
        <authorList>
            <person name="Gilroy R."/>
        </authorList>
    </citation>
    <scope>NUCLEOTIDE SEQUENCE</scope>
    <source>
        <strain evidence="8">687</strain>
    </source>
</reference>
<name>A0A9E2NSD9_9GAMM</name>
<evidence type="ECO:0000256" key="5">
    <source>
        <dbReference type="ARBA" id="ARBA00048200"/>
    </source>
</evidence>
<dbReference type="Pfam" id="PF04321">
    <property type="entry name" value="RmlD_sub_bind"/>
    <property type="match status" value="1"/>
</dbReference>
<feature type="domain" description="RmlD-like substrate binding" evidence="7">
    <location>
        <begin position="1"/>
        <end position="292"/>
    </location>
</feature>
<evidence type="ECO:0000313" key="8">
    <source>
        <dbReference type="EMBL" id="MBU3827088.1"/>
    </source>
</evidence>
<comment type="function">
    <text evidence="6">Catalyzes the reduction of dTDP-6-deoxy-L-lyxo-4-hexulose to yield dTDP-L-rhamnose.</text>
</comment>
<comment type="caution">
    <text evidence="8">The sequence shown here is derived from an EMBL/GenBank/DDBJ whole genome shotgun (WGS) entry which is preliminary data.</text>
</comment>
<keyword evidence="6" id="KW-0521">NADP</keyword>
<reference evidence="8" key="1">
    <citation type="journal article" date="2021" name="PeerJ">
        <title>Extensive microbial diversity within the chicken gut microbiome revealed by metagenomics and culture.</title>
        <authorList>
            <person name="Gilroy R."/>
            <person name="Ravi A."/>
            <person name="Getino M."/>
            <person name="Pursley I."/>
            <person name="Horton D.L."/>
            <person name="Alikhan N.F."/>
            <person name="Baker D."/>
            <person name="Gharbi K."/>
            <person name="Hall N."/>
            <person name="Watson M."/>
            <person name="Adriaenssens E.M."/>
            <person name="Foster-Nyarko E."/>
            <person name="Jarju S."/>
            <person name="Secka A."/>
            <person name="Antonio M."/>
            <person name="Oren A."/>
            <person name="Chaudhuri R.R."/>
            <person name="La Ragione R."/>
            <person name="Hildebrand F."/>
            <person name="Pallen M.J."/>
        </authorList>
    </citation>
    <scope>NUCLEOTIDE SEQUENCE</scope>
    <source>
        <strain evidence="8">687</strain>
    </source>
</reference>
<dbReference type="Gene3D" id="3.90.25.10">
    <property type="entry name" value="UDP-galactose 4-epimerase, domain 1"/>
    <property type="match status" value="1"/>
</dbReference>
<dbReference type="InterPro" id="IPR036291">
    <property type="entry name" value="NAD(P)-bd_dom_sf"/>
</dbReference>
<evidence type="ECO:0000259" key="7">
    <source>
        <dbReference type="Pfam" id="PF04321"/>
    </source>
</evidence>
<organism evidence="8 9">
    <name type="scientific">Candidatus Anaerobiospirillum merdipullorum</name>
    <dbReference type="NCBI Taxonomy" id="2838450"/>
    <lineage>
        <taxon>Bacteria</taxon>
        <taxon>Pseudomonadati</taxon>
        <taxon>Pseudomonadota</taxon>
        <taxon>Gammaproteobacteria</taxon>
        <taxon>Aeromonadales</taxon>
        <taxon>Succinivibrionaceae</taxon>
        <taxon>Anaerobiospirillum</taxon>
    </lineage>
</organism>
<evidence type="ECO:0000256" key="2">
    <source>
        <dbReference type="ARBA" id="ARBA00010944"/>
    </source>
</evidence>
<comment type="pathway">
    <text evidence="1 6">Carbohydrate biosynthesis; dTDP-L-rhamnose biosynthesis.</text>
</comment>
<dbReference type="Gene3D" id="3.40.50.720">
    <property type="entry name" value="NAD(P)-binding Rossmann-like Domain"/>
    <property type="match status" value="1"/>
</dbReference>
<gene>
    <name evidence="8" type="ORF">IAA31_06320</name>
</gene>
<comment type="similarity">
    <text evidence="2 6">Belongs to the dTDP-4-dehydrorhamnose reductase family.</text>
</comment>
<proteinExistence type="inferred from homology"/>
<evidence type="ECO:0000256" key="3">
    <source>
        <dbReference type="ARBA" id="ARBA00012929"/>
    </source>
</evidence>
<evidence type="ECO:0000313" key="9">
    <source>
        <dbReference type="Proteomes" id="UP000824150"/>
    </source>
</evidence>
<protein>
    <recommendedName>
        <fullName evidence="4 6">dTDP-4-dehydrorhamnose reductase</fullName>
        <ecNumber evidence="3 6">1.1.1.133</ecNumber>
    </recommendedName>
</protein>
<evidence type="ECO:0000256" key="4">
    <source>
        <dbReference type="ARBA" id="ARBA00017099"/>
    </source>
</evidence>
<dbReference type="InterPro" id="IPR029903">
    <property type="entry name" value="RmlD-like-bd"/>
</dbReference>
<dbReference type="SUPFAM" id="SSF51735">
    <property type="entry name" value="NAD(P)-binding Rossmann-fold domains"/>
    <property type="match status" value="1"/>
</dbReference>
<dbReference type="InterPro" id="IPR005913">
    <property type="entry name" value="dTDP_dehydrorham_reduct"/>
</dbReference>
<keyword evidence="6" id="KW-0560">Oxidoreductase</keyword>
<dbReference type="EC" id="1.1.1.133" evidence="3 6"/>
<accession>A0A9E2NSD9</accession>
<evidence type="ECO:0000256" key="6">
    <source>
        <dbReference type="RuleBase" id="RU364082"/>
    </source>
</evidence>
<dbReference type="EMBL" id="JAHLFG010000067">
    <property type="protein sequence ID" value="MBU3827088.1"/>
    <property type="molecule type" value="Genomic_DNA"/>
</dbReference>
<comment type="cofactor">
    <cofactor evidence="6">
        <name>Mg(2+)</name>
        <dbReference type="ChEBI" id="CHEBI:18420"/>
    </cofactor>
    <text evidence="6">Binds 1 Mg(2+) ion per monomer.</text>
</comment>
<dbReference type="PANTHER" id="PTHR10491:SF4">
    <property type="entry name" value="METHIONINE ADENOSYLTRANSFERASE 2 SUBUNIT BETA"/>
    <property type="match status" value="1"/>
</dbReference>
<dbReference type="Proteomes" id="UP000824150">
    <property type="component" value="Unassembled WGS sequence"/>
</dbReference>
<dbReference type="AlphaFoldDB" id="A0A9E2NSD9"/>
<dbReference type="GO" id="GO:0008831">
    <property type="term" value="F:dTDP-4-dehydrorhamnose reductase activity"/>
    <property type="evidence" value="ECO:0007669"/>
    <property type="project" value="UniProtKB-EC"/>
</dbReference>
<comment type="catalytic activity">
    <reaction evidence="5 6">
        <text>dTDP-beta-L-rhamnose + NADP(+) = dTDP-4-dehydro-beta-L-rhamnose + NADPH + H(+)</text>
        <dbReference type="Rhea" id="RHEA:21796"/>
        <dbReference type="ChEBI" id="CHEBI:15378"/>
        <dbReference type="ChEBI" id="CHEBI:57510"/>
        <dbReference type="ChEBI" id="CHEBI:57783"/>
        <dbReference type="ChEBI" id="CHEBI:58349"/>
        <dbReference type="ChEBI" id="CHEBI:62830"/>
        <dbReference type="EC" id="1.1.1.133"/>
    </reaction>
</comment>
<dbReference type="PANTHER" id="PTHR10491">
    <property type="entry name" value="DTDP-4-DEHYDRORHAMNOSE REDUCTASE"/>
    <property type="match status" value="1"/>
</dbReference>